<feature type="domain" description="Signal transduction histidine kinase internal region" evidence="2">
    <location>
        <begin position="317"/>
        <end position="393"/>
    </location>
</feature>
<dbReference type="InterPro" id="IPR013096">
    <property type="entry name" value="Cupin_2"/>
</dbReference>
<dbReference type="PANTHER" id="PTHR34220:SF7">
    <property type="entry name" value="SENSOR HISTIDINE KINASE YPDA"/>
    <property type="match status" value="1"/>
</dbReference>
<dbReference type="AlphaFoldDB" id="A0A1M4TTE3"/>
<dbReference type="GeneID" id="90996311"/>
<keyword evidence="5" id="KW-0418">Kinase</keyword>
<evidence type="ECO:0000313" key="6">
    <source>
        <dbReference type="Proteomes" id="UP000184114"/>
    </source>
</evidence>
<proteinExistence type="predicted"/>
<dbReference type="Gene3D" id="2.60.120.10">
    <property type="entry name" value="Jelly Rolls"/>
    <property type="match status" value="1"/>
</dbReference>
<dbReference type="SUPFAM" id="SSF55874">
    <property type="entry name" value="ATPase domain of HSP90 chaperone/DNA topoisomerase II/histidine kinase"/>
    <property type="match status" value="1"/>
</dbReference>
<protein>
    <submittedName>
        <fullName evidence="5">Histidine kinase-, DNA gyrase B-, and HSP90-like ATPase</fullName>
    </submittedName>
</protein>
<dbReference type="InterPro" id="IPR011051">
    <property type="entry name" value="RmlC_Cupin_sf"/>
</dbReference>
<name>A0A1M4TTE3_9FIRM</name>
<dbReference type="RefSeq" id="WP_072973455.1">
    <property type="nucleotide sequence ID" value="NZ_FQTY01000002.1"/>
</dbReference>
<evidence type="ECO:0000259" key="3">
    <source>
        <dbReference type="Pfam" id="PF07883"/>
    </source>
</evidence>
<evidence type="ECO:0000313" key="5">
    <source>
        <dbReference type="EMBL" id="SHE47769.1"/>
    </source>
</evidence>
<evidence type="ECO:0000259" key="1">
    <source>
        <dbReference type="Pfam" id="PF02518"/>
    </source>
</evidence>
<keyword evidence="5" id="KW-0808">Transferase</keyword>
<evidence type="ECO:0000259" key="2">
    <source>
        <dbReference type="Pfam" id="PF06580"/>
    </source>
</evidence>
<feature type="domain" description="Cupin type-2" evidence="3">
    <location>
        <begin position="31"/>
        <end position="98"/>
    </location>
</feature>
<organism evidence="5 6">
    <name type="scientific">Tissierella praeacuta DSM 18095</name>
    <dbReference type="NCBI Taxonomy" id="1123404"/>
    <lineage>
        <taxon>Bacteria</taxon>
        <taxon>Bacillati</taxon>
        <taxon>Bacillota</taxon>
        <taxon>Tissierellia</taxon>
        <taxon>Tissierellales</taxon>
        <taxon>Tissierellaceae</taxon>
        <taxon>Tissierella</taxon>
    </lineage>
</organism>
<dbReference type="PANTHER" id="PTHR34220">
    <property type="entry name" value="SENSOR HISTIDINE KINASE YPDA"/>
    <property type="match status" value="1"/>
</dbReference>
<dbReference type="SUPFAM" id="SSF51182">
    <property type="entry name" value="RmlC-like cupins"/>
    <property type="match status" value="1"/>
</dbReference>
<dbReference type="GO" id="GO:0016020">
    <property type="term" value="C:membrane"/>
    <property type="evidence" value="ECO:0007669"/>
    <property type="project" value="InterPro"/>
</dbReference>
<dbReference type="Pfam" id="PF06580">
    <property type="entry name" value="His_kinase"/>
    <property type="match status" value="1"/>
</dbReference>
<feature type="domain" description="Histidine kinase/HSP90-like ATPase" evidence="1">
    <location>
        <begin position="413"/>
        <end position="515"/>
    </location>
</feature>
<reference evidence="6" key="1">
    <citation type="submission" date="2016-11" db="EMBL/GenBank/DDBJ databases">
        <authorList>
            <person name="Varghese N."/>
            <person name="Submissions S."/>
        </authorList>
    </citation>
    <scope>NUCLEOTIDE SEQUENCE [LARGE SCALE GENOMIC DNA]</scope>
    <source>
        <strain evidence="6">DSM 18095</strain>
    </source>
</reference>
<dbReference type="Pfam" id="PF07883">
    <property type="entry name" value="Cupin_2"/>
    <property type="match status" value="1"/>
</dbReference>
<feature type="domain" description="PocR" evidence="4">
    <location>
        <begin position="134"/>
        <end position="278"/>
    </location>
</feature>
<dbReference type="Pfam" id="PF02518">
    <property type="entry name" value="HATPase_c"/>
    <property type="match status" value="1"/>
</dbReference>
<dbReference type="InterPro" id="IPR014710">
    <property type="entry name" value="RmlC-like_jellyroll"/>
</dbReference>
<dbReference type="GO" id="GO:0000155">
    <property type="term" value="F:phosphorelay sensor kinase activity"/>
    <property type="evidence" value="ECO:0007669"/>
    <property type="project" value="InterPro"/>
</dbReference>
<dbReference type="Pfam" id="PF10114">
    <property type="entry name" value="PocR"/>
    <property type="match status" value="1"/>
</dbReference>
<accession>A0A1M4TTE3</accession>
<keyword evidence="6" id="KW-1185">Reference proteome</keyword>
<dbReference type="InterPro" id="IPR018771">
    <property type="entry name" value="PocR_dom"/>
</dbReference>
<dbReference type="STRING" id="1123404.SAMN02745784_00846"/>
<dbReference type="InterPro" id="IPR010559">
    <property type="entry name" value="Sig_transdc_His_kin_internal"/>
</dbReference>
<dbReference type="Proteomes" id="UP000184114">
    <property type="component" value="Unassembled WGS sequence"/>
</dbReference>
<gene>
    <name evidence="5" type="ORF">SAMN02745784_00846</name>
</gene>
<dbReference type="InterPro" id="IPR036890">
    <property type="entry name" value="HATPase_C_sf"/>
</dbReference>
<dbReference type="InterPro" id="IPR003594">
    <property type="entry name" value="HATPase_dom"/>
</dbReference>
<dbReference type="Gene3D" id="3.30.565.10">
    <property type="entry name" value="Histidine kinase-like ATPase, C-terminal domain"/>
    <property type="match status" value="1"/>
</dbReference>
<evidence type="ECO:0000259" key="4">
    <source>
        <dbReference type="Pfam" id="PF10114"/>
    </source>
</evidence>
<dbReference type="EMBL" id="FQTY01000002">
    <property type="protein sequence ID" value="SHE47769.1"/>
    <property type="molecule type" value="Genomic_DNA"/>
</dbReference>
<dbReference type="InterPro" id="IPR050640">
    <property type="entry name" value="Bact_2-comp_sensor_kinase"/>
</dbReference>
<sequence length="520" mass="60233">MGHIQYFDWGSIEWIYEPDTKNSTNIMHIGISTILPGRRQREHIHYGDEQLLYVLSGQGEQLIGKELSIKKPGSLFHIDAGSVHEAINTGEEPIKELLISVPVYYNQRNPLNDILNREQIYIGSFKDTIILNDRIKHLYYEAIDILAVPLSIFNKENEPIIVSDNYPEFCMKKCNVHKDIRNCYLYNIYDEYMPPHYKDPSAFVCQYGLRVFVMPIIINHSLVGTIKGGHIRIYDENHVGLKDETDSDYELYGKMQIVHQGRIMAILQHIKTLSKNISYYYLLENTEIELNKKEEIIKDIAKNELLLEESLRSTKEQVLSIQINNHFLFNTLNAIASLAIREGSIKTYESIISLSKIFRYSLKSSNTIVTLNDEILFIMDYLELQKLRYGERLSVNINICEEVKLARIPFNFIQPIIENSFVHGFRNKVDNLNVEISCTKNKDKVVIHVQDNGAGLEEDDITKLNHKIKGQSEDFIISGLMMIYRKLELLHHNNFEFNISSKKNVGTQVTIIIPAFKEEI</sequence>